<dbReference type="Gene3D" id="1.10.1740.10">
    <property type="match status" value="1"/>
</dbReference>
<dbReference type="PANTHER" id="PTHR43133">
    <property type="entry name" value="RNA POLYMERASE ECF-TYPE SIGMA FACTO"/>
    <property type="match status" value="1"/>
</dbReference>
<evidence type="ECO:0000256" key="3">
    <source>
        <dbReference type="ARBA" id="ARBA00023082"/>
    </source>
</evidence>
<evidence type="ECO:0000256" key="5">
    <source>
        <dbReference type="ARBA" id="ARBA00023163"/>
    </source>
</evidence>
<dbReference type="SUPFAM" id="SSF88946">
    <property type="entry name" value="Sigma2 domain of RNA polymerase sigma factors"/>
    <property type="match status" value="1"/>
</dbReference>
<evidence type="ECO:0000259" key="7">
    <source>
        <dbReference type="Pfam" id="PF08281"/>
    </source>
</evidence>
<evidence type="ECO:0008006" key="9">
    <source>
        <dbReference type="Google" id="ProtNLM"/>
    </source>
</evidence>
<dbReference type="CDD" id="cd06171">
    <property type="entry name" value="Sigma70_r4"/>
    <property type="match status" value="1"/>
</dbReference>
<sequence>MLAFQGGEEEAFTKLVHRNQAKVFALVYRLVNDHALAEDLTQEAFLRVFRTAARYQPMARFTTWLHRIAANVALNAIRAQRKRRTIALSMPEGEDGSSWFRDVPDKRGDPPQTDLALAELRGRLTSAIAALPQNQRIAITLNKYEHMSYQEIADILDCSTMAVKSLLARARCNLRDALARYLGDDFVDKFPNP</sequence>
<reference evidence="8" key="1">
    <citation type="journal article" date="2015" name="Nature">
        <title>Complex archaea that bridge the gap between prokaryotes and eukaryotes.</title>
        <authorList>
            <person name="Spang A."/>
            <person name="Saw J.H."/>
            <person name="Jorgensen S.L."/>
            <person name="Zaremba-Niedzwiedzka K."/>
            <person name="Martijn J."/>
            <person name="Lind A.E."/>
            <person name="van Eijk R."/>
            <person name="Schleper C."/>
            <person name="Guy L."/>
            <person name="Ettema T.J."/>
        </authorList>
    </citation>
    <scope>NUCLEOTIDE SEQUENCE</scope>
</reference>
<comment type="caution">
    <text evidence="8">The sequence shown here is derived from an EMBL/GenBank/DDBJ whole genome shotgun (WGS) entry which is preliminary data.</text>
</comment>
<keyword evidence="2" id="KW-0805">Transcription regulation</keyword>
<gene>
    <name evidence="8" type="ORF">LCGC14_1944860</name>
</gene>
<dbReference type="InterPro" id="IPR013325">
    <property type="entry name" value="RNA_pol_sigma_r2"/>
</dbReference>
<keyword evidence="5" id="KW-0804">Transcription</keyword>
<dbReference type="Pfam" id="PF08281">
    <property type="entry name" value="Sigma70_r4_2"/>
    <property type="match status" value="1"/>
</dbReference>
<keyword evidence="4" id="KW-0238">DNA-binding</keyword>
<evidence type="ECO:0000256" key="2">
    <source>
        <dbReference type="ARBA" id="ARBA00023015"/>
    </source>
</evidence>
<evidence type="ECO:0000256" key="1">
    <source>
        <dbReference type="ARBA" id="ARBA00010641"/>
    </source>
</evidence>
<dbReference type="InterPro" id="IPR039425">
    <property type="entry name" value="RNA_pol_sigma-70-like"/>
</dbReference>
<dbReference type="InterPro" id="IPR013249">
    <property type="entry name" value="RNA_pol_sigma70_r4_t2"/>
</dbReference>
<dbReference type="PANTHER" id="PTHR43133:SF8">
    <property type="entry name" value="RNA POLYMERASE SIGMA FACTOR HI_1459-RELATED"/>
    <property type="match status" value="1"/>
</dbReference>
<proteinExistence type="inferred from homology"/>
<evidence type="ECO:0000313" key="8">
    <source>
        <dbReference type="EMBL" id="KKL86426.1"/>
    </source>
</evidence>
<dbReference type="InterPro" id="IPR013324">
    <property type="entry name" value="RNA_pol_sigma_r3/r4-like"/>
</dbReference>
<dbReference type="InterPro" id="IPR014284">
    <property type="entry name" value="RNA_pol_sigma-70_dom"/>
</dbReference>
<dbReference type="InterPro" id="IPR036388">
    <property type="entry name" value="WH-like_DNA-bd_sf"/>
</dbReference>
<feature type="domain" description="RNA polymerase sigma factor 70 region 4 type 2" evidence="7">
    <location>
        <begin position="122"/>
        <end position="171"/>
    </location>
</feature>
<evidence type="ECO:0000259" key="6">
    <source>
        <dbReference type="Pfam" id="PF04542"/>
    </source>
</evidence>
<dbReference type="GO" id="GO:0016987">
    <property type="term" value="F:sigma factor activity"/>
    <property type="evidence" value="ECO:0007669"/>
    <property type="project" value="UniProtKB-KW"/>
</dbReference>
<dbReference type="InterPro" id="IPR000838">
    <property type="entry name" value="RNA_pol_sigma70_ECF_CS"/>
</dbReference>
<dbReference type="InterPro" id="IPR007627">
    <property type="entry name" value="RNA_pol_sigma70_r2"/>
</dbReference>
<dbReference type="Gene3D" id="1.10.10.10">
    <property type="entry name" value="Winged helix-like DNA-binding domain superfamily/Winged helix DNA-binding domain"/>
    <property type="match status" value="1"/>
</dbReference>
<dbReference type="AlphaFoldDB" id="A0A0F9G7I2"/>
<protein>
    <recommendedName>
        <fullName evidence="9">RNA polymerase sigma factor</fullName>
    </recommendedName>
</protein>
<feature type="domain" description="RNA polymerase sigma-70 region 2" evidence="6">
    <location>
        <begin position="15"/>
        <end position="82"/>
    </location>
</feature>
<dbReference type="NCBIfam" id="TIGR02937">
    <property type="entry name" value="sigma70-ECF"/>
    <property type="match status" value="1"/>
</dbReference>
<name>A0A0F9G7I2_9ZZZZ</name>
<dbReference type="GO" id="GO:0006352">
    <property type="term" value="P:DNA-templated transcription initiation"/>
    <property type="evidence" value="ECO:0007669"/>
    <property type="project" value="InterPro"/>
</dbReference>
<dbReference type="Pfam" id="PF04542">
    <property type="entry name" value="Sigma70_r2"/>
    <property type="match status" value="1"/>
</dbReference>
<dbReference type="EMBL" id="LAZR01021120">
    <property type="protein sequence ID" value="KKL86426.1"/>
    <property type="molecule type" value="Genomic_DNA"/>
</dbReference>
<dbReference type="PROSITE" id="PS01063">
    <property type="entry name" value="SIGMA70_ECF"/>
    <property type="match status" value="1"/>
</dbReference>
<evidence type="ECO:0000256" key="4">
    <source>
        <dbReference type="ARBA" id="ARBA00023125"/>
    </source>
</evidence>
<dbReference type="SUPFAM" id="SSF88659">
    <property type="entry name" value="Sigma3 and sigma4 domains of RNA polymerase sigma factors"/>
    <property type="match status" value="1"/>
</dbReference>
<organism evidence="8">
    <name type="scientific">marine sediment metagenome</name>
    <dbReference type="NCBI Taxonomy" id="412755"/>
    <lineage>
        <taxon>unclassified sequences</taxon>
        <taxon>metagenomes</taxon>
        <taxon>ecological metagenomes</taxon>
    </lineage>
</organism>
<dbReference type="GO" id="GO:0003677">
    <property type="term" value="F:DNA binding"/>
    <property type="evidence" value="ECO:0007669"/>
    <property type="project" value="UniProtKB-KW"/>
</dbReference>
<keyword evidence="3" id="KW-0731">Sigma factor</keyword>
<comment type="similarity">
    <text evidence="1">Belongs to the sigma-70 factor family. ECF subfamily.</text>
</comment>
<accession>A0A0F9G7I2</accession>